<dbReference type="PROSITE" id="PS51257">
    <property type="entry name" value="PROKAR_LIPOPROTEIN"/>
    <property type="match status" value="1"/>
</dbReference>
<protein>
    <recommendedName>
        <fullName evidence="3">Lipoprotein</fullName>
    </recommendedName>
</protein>
<dbReference type="KEGG" id="swd:Swoo_0737"/>
<evidence type="ECO:0008006" key="3">
    <source>
        <dbReference type="Google" id="ProtNLM"/>
    </source>
</evidence>
<dbReference type="Proteomes" id="UP000002168">
    <property type="component" value="Chromosome"/>
</dbReference>
<dbReference type="HOGENOM" id="CLU_454060_0_0_6"/>
<name>B1KE46_SHEWM</name>
<evidence type="ECO:0000313" key="1">
    <source>
        <dbReference type="EMBL" id="ACA85032.1"/>
    </source>
</evidence>
<accession>B1KE46</accession>
<gene>
    <name evidence="1" type="ordered locus">Swoo_0737</name>
</gene>
<evidence type="ECO:0000313" key="2">
    <source>
        <dbReference type="Proteomes" id="UP000002168"/>
    </source>
</evidence>
<organism evidence="1 2">
    <name type="scientific">Shewanella woodyi (strain ATCC 51908 / MS32)</name>
    <dbReference type="NCBI Taxonomy" id="392500"/>
    <lineage>
        <taxon>Bacteria</taxon>
        <taxon>Pseudomonadati</taxon>
        <taxon>Pseudomonadota</taxon>
        <taxon>Gammaproteobacteria</taxon>
        <taxon>Alteromonadales</taxon>
        <taxon>Shewanellaceae</taxon>
        <taxon>Shewanella</taxon>
    </lineage>
</organism>
<keyword evidence="2" id="KW-1185">Reference proteome</keyword>
<sequence>MRSYFWSYICKETDMFKHKIELLLLSSLLLSGCGGSDSPAEEVEPPVVPPPAPTPTEFEHKIEGTIAYLGAVAGADICVDLDMNKRCDETEPQSSSETDGSYQINWNSNTENPQYYLIANWTDTQTSTLATPAPLASQFKANALNLSSSNTDDDNTQHQRLNAVIGNGIGQLFSLQDHSGAINALTHIEFQRYEMMLEQALSSSEILLKKQELALILDSLYPHSGSNVYQVSAEQSEAIEFVDTQRLHSHLTALINDNLTAILGIDELFSSSKAGLIALSEESGLSLESYLNSDPIDVRFLVNNTLIAQGYIDTPFDEKIMSEVDWQVLQTNIMNDDLTPNKFTLAPVHLNSFFSLDYGNPDLTLLGFINDNQITASIADSSSVQETPLECWNGQLEKWINGNRNDQGYQPNALAFNNNTLTTHYDGTNVPIHFSIEKHHRDSEQWQAIISATPEELKLDQLVWPEYIYRYHIEQTQDVMCRVETDFLTWDMPIHNDPEQLTTADIARLFWPAFYPDEVVIDEENQRLSVELTLGNLSTFEWSLQTSPNDLSVIHILEVDVPQELDAIILPDDYLIEGDKIIEIEINPANSFDDMNDYLQLTYDAEEESFSQRIYAHIISLLPSR</sequence>
<dbReference type="STRING" id="392500.Swoo_0737"/>
<reference evidence="1 2" key="1">
    <citation type="submission" date="2008-02" db="EMBL/GenBank/DDBJ databases">
        <title>Complete sequence of Shewanella woodyi ATCC 51908.</title>
        <authorList>
            <consortium name="US DOE Joint Genome Institute"/>
            <person name="Copeland A."/>
            <person name="Lucas S."/>
            <person name="Lapidus A."/>
            <person name="Glavina del Rio T."/>
            <person name="Dalin E."/>
            <person name="Tice H."/>
            <person name="Bruce D."/>
            <person name="Goodwin L."/>
            <person name="Pitluck S."/>
            <person name="Sims D."/>
            <person name="Brettin T."/>
            <person name="Detter J.C."/>
            <person name="Han C."/>
            <person name="Kuske C.R."/>
            <person name="Schmutz J."/>
            <person name="Larimer F."/>
            <person name="Land M."/>
            <person name="Hauser L."/>
            <person name="Kyrpides N."/>
            <person name="Lykidis A."/>
            <person name="Zhao J.-S."/>
            <person name="Richardson P."/>
        </authorList>
    </citation>
    <scope>NUCLEOTIDE SEQUENCE [LARGE SCALE GENOMIC DNA]</scope>
    <source>
        <strain evidence="2">ATCC 51908 / MS32</strain>
    </source>
</reference>
<dbReference type="AlphaFoldDB" id="B1KE46"/>
<dbReference type="eggNOG" id="ENOG502ZPA9">
    <property type="taxonomic scope" value="Bacteria"/>
</dbReference>
<proteinExistence type="predicted"/>
<dbReference type="EMBL" id="CP000961">
    <property type="protein sequence ID" value="ACA85032.1"/>
    <property type="molecule type" value="Genomic_DNA"/>
</dbReference>